<evidence type="ECO:0000313" key="1">
    <source>
        <dbReference type="EMBL" id="KAK1149291.1"/>
    </source>
</evidence>
<organism evidence="1 2">
    <name type="scientific">Aspergillus melleus</name>
    <dbReference type="NCBI Taxonomy" id="138277"/>
    <lineage>
        <taxon>Eukaryota</taxon>
        <taxon>Fungi</taxon>
        <taxon>Dikarya</taxon>
        <taxon>Ascomycota</taxon>
        <taxon>Pezizomycotina</taxon>
        <taxon>Eurotiomycetes</taxon>
        <taxon>Eurotiomycetidae</taxon>
        <taxon>Eurotiales</taxon>
        <taxon>Aspergillaceae</taxon>
        <taxon>Aspergillus</taxon>
        <taxon>Aspergillus subgen. Circumdati</taxon>
    </lineage>
</organism>
<keyword evidence="2" id="KW-1185">Reference proteome</keyword>
<dbReference type="Proteomes" id="UP001177260">
    <property type="component" value="Unassembled WGS sequence"/>
</dbReference>
<protein>
    <submittedName>
        <fullName evidence="1">Uncharacterized protein</fullName>
    </submittedName>
</protein>
<sequence length="183" mass="19920">MLGVVQIQLNSPFGYDEEFASRFAYATSRCKASGYPFTSPAAYALPSSTLTSSTYITTPECSDPYQVQPNDTYDSIALAQNVSTDGLQVVDTCESILSANPGLTASQLLAWNPGINSMCGNIRYFEYTYICVGWIAKSSGHASTITYLNSTDNIGHRNPSPKTNKWPSPVEVAMRGMVCRQAR</sequence>
<comment type="caution">
    <text evidence="1">The sequence shown here is derived from an EMBL/GenBank/DDBJ whole genome shotgun (WGS) entry which is preliminary data.</text>
</comment>
<name>A0ACC3BFV4_9EURO</name>
<dbReference type="EMBL" id="JAOPJF010000004">
    <property type="protein sequence ID" value="KAK1149291.1"/>
    <property type="molecule type" value="Genomic_DNA"/>
</dbReference>
<accession>A0ACC3BFV4</accession>
<evidence type="ECO:0000313" key="2">
    <source>
        <dbReference type="Proteomes" id="UP001177260"/>
    </source>
</evidence>
<gene>
    <name evidence="1" type="ORF">N8T08_006513</name>
</gene>
<reference evidence="1 2" key="1">
    <citation type="journal article" date="2023" name="ACS Omega">
        <title>Identification of the Neoaspergillic Acid Biosynthesis Gene Cluster by Establishing an In Vitro CRISPR-Ribonucleoprotein Genetic System in Aspergillus melleus.</title>
        <authorList>
            <person name="Yuan B."/>
            <person name="Grau M.F."/>
            <person name="Murata R.M."/>
            <person name="Torok T."/>
            <person name="Venkateswaran K."/>
            <person name="Stajich J.E."/>
            <person name="Wang C.C.C."/>
        </authorList>
    </citation>
    <scope>NUCLEOTIDE SEQUENCE [LARGE SCALE GENOMIC DNA]</scope>
    <source>
        <strain evidence="1 2">IMV 1140</strain>
    </source>
</reference>
<proteinExistence type="predicted"/>